<keyword evidence="7" id="KW-1185">Reference proteome</keyword>
<dbReference type="InterPro" id="IPR050109">
    <property type="entry name" value="HTH-type_TetR-like_transc_reg"/>
</dbReference>
<evidence type="ECO:0000313" key="7">
    <source>
        <dbReference type="Proteomes" id="UP000294257"/>
    </source>
</evidence>
<dbReference type="InterPro" id="IPR036271">
    <property type="entry name" value="Tet_transcr_reg_TetR-rel_C_sf"/>
</dbReference>
<dbReference type="PROSITE" id="PS50977">
    <property type="entry name" value="HTH_TETR_2"/>
    <property type="match status" value="1"/>
</dbReference>
<organism evidence="6 7">
    <name type="scientific">Herbihabitans rhizosphaerae</name>
    <dbReference type="NCBI Taxonomy" id="1872711"/>
    <lineage>
        <taxon>Bacteria</taxon>
        <taxon>Bacillati</taxon>
        <taxon>Actinomycetota</taxon>
        <taxon>Actinomycetes</taxon>
        <taxon>Pseudonocardiales</taxon>
        <taxon>Pseudonocardiaceae</taxon>
        <taxon>Herbihabitans</taxon>
    </lineage>
</organism>
<dbReference type="Pfam" id="PF02909">
    <property type="entry name" value="TetR_C_1"/>
    <property type="match status" value="1"/>
</dbReference>
<accession>A0A4V2ER78</accession>
<dbReference type="Gene3D" id="1.10.10.60">
    <property type="entry name" value="Homeodomain-like"/>
    <property type="match status" value="1"/>
</dbReference>
<name>A0A4V2ER78_9PSEU</name>
<dbReference type="GO" id="GO:0003700">
    <property type="term" value="F:DNA-binding transcription factor activity"/>
    <property type="evidence" value="ECO:0007669"/>
    <property type="project" value="TreeGrafter"/>
</dbReference>
<reference evidence="6 7" key="1">
    <citation type="submission" date="2019-02" db="EMBL/GenBank/DDBJ databases">
        <title>Genomic Encyclopedia of Type Strains, Phase IV (KMG-IV): sequencing the most valuable type-strain genomes for metagenomic binning, comparative biology and taxonomic classification.</title>
        <authorList>
            <person name="Goeker M."/>
        </authorList>
    </citation>
    <scope>NUCLEOTIDE SEQUENCE [LARGE SCALE GENOMIC DNA]</scope>
    <source>
        <strain evidence="6 7">DSM 101727</strain>
    </source>
</reference>
<dbReference type="Pfam" id="PF00440">
    <property type="entry name" value="TetR_N"/>
    <property type="match status" value="1"/>
</dbReference>
<dbReference type="PANTHER" id="PTHR30055:SF151">
    <property type="entry name" value="TRANSCRIPTIONAL REGULATORY PROTEIN"/>
    <property type="match status" value="1"/>
</dbReference>
<comment type="caution">
    <text evidence="6">The sequence shown here is derived from an EMBL/GenBank/DDBJ whole genome shotgun (WGS) entry which is preliminary data.</text>
</comment>
<feature type="DNA-binding region" description="H-T-H motif" evidence="4">
    <location>
        <begin position="49"/>
        <end position="68"/>
    </location>
</feature>
<dbReference type="InterPro" id="IPR001647">
    <property type="entry name" value="HTH_TetR"/>
</dbReference>
<dbReference type="SUPFAM" id="SSF48498">
    <property type="entry name" value="Tetracyclin repressor-like, C-terminal domain"/>
    <property type="match status" value="1"/>
</dbReference>
<dbReference type="InterPro" id="IPR009057">
    <property type="entry name" value="Homeodomain-like_sf"/>
</dbReference>
<dbReference type="AlphaFoldDB" id="A0A4V2ER78"/>
<evidence type="ECO:0000259" key="5">
    <source>
        <dbReference type="PROSITE" id="PS50977"/>
    </source>
</evidence>
<evidence type="ECO:0000256" key="4">
    <source>
        <dbReference type="PROSITE-ProRule" id="PRU00335"/>
    </source>
</evidence>
<dbReference type="InterPro" id="IPR004111">
    <property type="entry name" value="Repressor_TetR_C"/>
</dbReference>
<dbReference type="PANTHER" id="PTHR30055">
    <property type="entry name" value="HTH-TYPE TRANSCRIPTIONAL REGULATOR RUTR"/>
    <property type="match status" value="1"/>
</dbReference>
<protein>
    <submittedName>
        <fullName evidence="6">TetR family transcriptional regulator</fullName>
    </submittedName>
</protein>
<proteinExistence type="predicted"/>
<dbReference type="GO" id="GO:0045892">
    <property type="term" value="P:negative regulation of DNA-templated transcription"/>
    <property type="evidence" value="ECO:0007669"/>
    <property type="project" value="InterPro"/>
</dbReference>
<dbReference type="SUPFAM" id="SSF46689">
    <property type="entry name" value="Homeodomain-like"/>
    <property type="match status" value="1"/>
</dbReference>
<evidence type="ECO:0000256" key="2">
    <source>
        <dbReference type="ARBA" id="ARBA00023125"/>
    </source>
</evidence>
<dbReference type="Gene3D" id="1.10.357.10">
    <property type="entry name" value="Tetracycline Repressor, domain 2"/>
    <property type="match status" value="1"/>
</dbReference>
<evidence type="ECO:0000256" key="3">
    <source>
        <dbReference type="ARBA" id="ARBA00023163"/>
    </source>
</evidence>
<feature type="domain" description="HTH tetR-type" evidence="5">
    <location>
        <begin position="26"/>
        <end position="86"/>
    </location>
</feature>
<dbReference type="GO" id="GO:0000976">
    <property type="term" value="F:transcription cis-regulatory region binding"/>
    <property type="evidence" value="ECO:0007669"/>
    <property type="project" value="TreeGrafter"/>
</dbReference>
<evidence type="ECO:0000256" key="1">
    <source>
        <dbReference type="ARBA" id="ARBA00023015"/>
    </source>
</evidence>
<sequence length="236" mass="25543">MTDDGTNSGELLWDLDEGPARKARPTLTVDRIAKAATTIADADGLTAVSMQNVATKLDVTKMALYRHVASKAELVAVMTETAVGTPPNLKEIRGGWRPKLELWAQEMRRTWQRHPWIPAATAGSRVTGPREIGWTEVAVGALEGTGLDGAERMDAVFLLSGHIRNTQSPTTAGTQPWSLDRTLNPMISARPERFPSLVAAAASVGNAPKDNGWEFGLIRILDGIAKLIATRRRTKA</sequence>
<keyword evidence="1" id="KW-0805">Transcription regulation</keyword>
<evidence type="ECO:0000313" key="6">
    <source>
        <dbReference type="EMBL" id="RZS29481.1"/>
    </source>
</evidence>
<dbReference type="OrthoDB" id="2570341at2"/>
<keyword evidence="3" id="KW-0804">Transcription</keyword>
<dbReference type="EMBL" id="SGWQ01000021">
    <property type="protein sequence ID" value="RZS29481.1"/>
    <property type="molecule type" value="Genomic_DNA"/>
</dbReference>
<dbReference type="Proteomes" id="UP000294257">
    <property type="component" value="Unassembled WGS sequence"/>
</dbReference>
<gene>
    <name evidence="6" type="ORF">EV193_12124</name>
</gene>
<keyword evidence="2 4" id="KW-0238">DNA-binding</keyword>
<dbReference type="RefSeq" id="WP_130348876.1">
    <property type="nucleotide sequence ID" value="NZ_SGWQ01000021.1"/>
</dbReference>